<dbReference type="GO" id="GO:0006334">
    <property type="term" value="P:nucleosome assembly"/>
    <property type="evidence" value="ECO:0007669"/>
    <property type="project" value="InterPro"/>
</dbReference>
<dbReference type="GO" id="GO:0000786">
    <property type="term" value="C:nucleosome"/>
    <property type="evidence" value="ECO:0007669"/>
    <property type="project" value="InterPro"/>
</dbReference>
<feature type="region of interest" description="Disordered" evidence="1">
    <location>
        <begin position="999"/>
        <end position="1111"/>
    </location>
</feature>
<feature type="compositionally biased region" description="Basic and acidic residues" evidence="1">
    <location>
        <begin position="789"/>
        <end position="810"/>
    </location>
</feature>
<dbReference type="PROSITE" id="PS51504">
    <property type="entry name" value="H15"/>
    <property type="match status" value="1"/>
</dbReference>
<feature type="compositionally biased region" description="Basic residues" evidence="1">
    <location>
        <begin position="1084"/>
        <end position="1093"/>
    </location>
</feature>
<dbReference type="Gene3D" id="1.10.10.10">
    <property type="entry name" value="Winged helix-like DNA-binding domain superfamily/Winged helix DNA-binding domain"/>
    <property type="match status" value="1"/>
</dbReference>
<keyword evidence="4" id="KW-1185">Reference proteome</keyword>
<feature type="compositionally biased region" description="Basic and acidic residues" evidence="1">
    <location>
        <begin position="654"/>
        <end position="678"/>
    </location>
</feature>
<feature type="compositionally biased region" description="Basic and acidic residues" evidence="1">
    <location>
        <begin position="1074"/>
        <end position="1083"/>
    </location>
</feature>
<name>A0AAP0JKM6_9MAGN</name>
<dbReference type="InterPro" id="IPR005818">
    <property type="entry name" value="Histone_H1/H5_H15"/>
</dbReference>
<feature type="compositionally biased region" description="Basic and acidic residues" evidence="1">
    <location>
        <begin position="854"/>
        <end position="871"/>
    </location>
</feature>
<dbReference type="InterPro" id="IPR036390">
    <property type="entry name" value="WH_DNA-bd_sf"/>
</dbReference>
<feature type="region of interest" description="Disordered" evidence="1">
    <location>
        <begin position="128"/>
        <end position="184"/>
    </location>
</feature>
<evidence type="ECO:0000259" key="2">
    <source>
        <dbReference type="PROSITE" id="PS51504"/>
    </source>
</evidence>
<feature type="compositionally biased region" description="Basic and acidic residues" evidence="1">
    <location>
        <begin position="455"/>
        <end position="466"/>
    </location>
</feature>
<feature type="compositionally biased region" description="Basic and acidic residues" evidence="1">
    <location>
        <begin position="705"/>
        <end position="727"/>
    </location>
</feature>
<feature type="domain" description="H15" evidence="2">
    <location>
        <begin position="58"/>
        <end position="128"/>
    </location>
</feature>
<dbReference type="SMART" id="SM00526">
    <property type="entry name" value="H15"/>
    <property type="match status" value="1"/>
</dbReference>
<feature type="compositionally biased region" description="Basic residues" evidence="1">
    <location>
        <begin position="482"/>
        <end position="492"/>
    </location>
</feature>
<evidence type="ECO:0000256" key="1">
    <source>
        <dbReference type="SAM" id="MobiDB-lite"/>
    </source>
</evidence>
<feature type="compositionally biased region" description="Basic and acidic residues" evidence="1">
    <location>
        <begin position="603"/>
        <end position="616"/>
    </location>
</feature>
<protein>
    <recommendedName>
        <fullName evidence="2">H15 domain-containing protein</fullName>
    </recommendedName>
</protein>
<feature type="compositionally biased region" description="Basic and acidic residues" evidence="1">
    <location>
        <begin position="409"/>
        <end position="430"/>
    </location>
</feature>
<feature type="compositionally biased region" description="Basic residues" evidence="1">
    <location>
        <begin position="505"/>
        <end position="516"/>
    </location>
</feature>
<accession>A0AAP0JKM6</accession>
<dbReference type="Pfam" id="PF00538">
    <property type="entry name" value="Linker_histone"/>
    <property type="match status" value="1"/>
</dbReference>
<evidence type="ECO:0000313" key="3">
    <source>
        <dbReference type="EMBL" id="KAK9134913.1"/>
    </source>
</evidence>
<dbReference type="CDD" id="cd00073">
    <property type="entry name" value="H15"/>
    <property type="match status" value="1"/>
</dbReference>
<evidence type="ECO:0000313" key="4">
    <source>
        <dbReference type="Proteomes" id="UP001420932"/>
    </source>
</evidence>
<sequence>MAREPPSRCKLTTNNAMGKLKESVLRLCSSRSSPLTPSEVEDRLRSLFASPQLLRTPDHPPYSEMISAAIRELNERGGSKEGAISSYIEGKYEDLPFAHPRLLAHHLGVLMRSGEIVLSGRLRYGLPKGNAASPSCERRLPERSEKGRKRSRSRGGDDKVNCGHKQSPLAPLEGSENPDVLFKKPRTRGGCGVKKLELERLGGEEMGSWEENALVMGGDANVNGGEHLQEANEEEEWHHGAVKSVVEDRRVESSVCVVSCESELIPVFETEFLESNLEKQIELQSPSEQHGERESVAKTMASEEDDNNDMPEHGKQETLVIYQTMTSARYGIVLRSQLESMSVIETEPLQNHNAHNEPLEPGRSNDIHEPEQQLKDQMAALKGEEATYVFQMELLESSNNQNEPPLEQQGEKTENGHRGRPDKEHSAEDHEMQELLVEGHTTISMGDENSVLQSECRHDEQQRLQKPESQQQLEGGPLPKKKDGRGRPRKEKPKFEEQLKVAPLQKKKDRRGRPKKKQPECEQQLRLAPLQKKNDGRVRRPVKKKLKSEQLEPESEQGLGVDPVPEKNVVRRRPVKKKLESEQPLDVDPSPKKNVGRVRPGKKKLESEQQLEHESEQQLGVDQLQKKNDGRGRRTPMKKILESEQQLEVGPLQKKKDGEGRAKKKKGEIAVRVEKRLEVCALKRKKDGRGRPKKNLESEQQSELGRGRPGMEPESEQQLKVDPLPKKKDSRGRPKKKEPESEQQSEVDSLQKKNEIKGRSKKKKPESEQQLEVDPLPKKKDSRVRPKKKEPESEQRSEVDSLQKKDESKGRSKKKKPKSEQQLEVDPLPKKKDSKGRPRKKKTKSEPQLAVDPLQEKNDDRGRPEKGKPESEEQLAVDPLLKKIESEPQIAVDPLQEKNDSRDTRPEKEKPESEVQLAVDFSQKIEDYRGRPKRKRPESKQVAGEPLQKKKDGRGRPMKKTTDSEQQGEEQLLLQDEKIVGSVFDNDFTSKSLAELFLKRGSGNLKKNKDSMELLEKQQLPRRSLGRPSRKRKELEASNVGVDDGENSLQIHSEVPGGSLATESDPSQDLVSEMVKDQSMDPPRKKRSKMTVKHLKEPLLPRRQLRPKNPL</sequence>
<feature type="region of interest" description="Disordered" evidence="1">
    <location>
        <begin position="449"/>
        <end position="976"/>
    </location>
</feature>
<dbReference type="SUPFAM" id="SSF46785">
    <property type="entry name" value="Winged helix' DNA-binding domain"/>
    <property type="match status" value="1"/>
</dbReference>
<feature type="compositionally biased region" description="Basic and acidic residues" evidence="1">
    <location>
        <begin position="354"/>
        <end position="367"/>
    </location>
</feature>
<dbReference type="Proteomes" id="UP001420932">
    <property type="component" value="Unassembled WGS sequence"/>
</dbReference>
<feature type="region of interest" description="Disordered" evidence="1">
    <location>
        <begin position="282"/>
        <end position="313"/>
    </location>
</feature>
<reference evidence="3 4" key="1">
    <citation type="submission" date="2024-01" db="EMBL/GenBank/DDBJ databases">
        <title>Genome assemblies of Stephania.</title>
        <authorList>
            <person name="Yang L."/>
        </authorList>
    </citation>
    <scope>NUCLEOTIDE SEQUENCE [LARGE SCALE GENOMIC DNA]</scope>
    <source>
        <strain evidence="3">YNDBR</strain>
        <tissue evidence="3">Leaf</tissue>
    </source>
</reference>
<comment type="caution">
    <text evidence="3">The sequence shown here is derived from an EMBL/GenBank/DDBJ whole genome shotgun (WGS) entry which is preliminary data.</text>
</comment>
<dbReference type="GO" id="GO:0003677">
    <property type="term" value="F:DNA binding"/>
    <property type="evidence" value="ECO:0007669"/>
    <property type="project" value="InterPro"/>
</dbReference>
<feature type="compositionally biased region" description="Polar residues" evidence="1">
    <location>
        <begin position="1061"/>
        <end position="1070"/>
    </location>
</feature>
<dbReference type="AlphaFoldDB" id="A0AAP0JKM6"/>
<dbReference type="InterPro" id="IPR017956">
    <property type="entry name" value="AT_hook_DNA-bd_motif"/>
</dbReference>
<dbReference type="EMBL" id="JBBNAF010000006">
    <property type="protein sequence ID" value="KAK9134913.1"/>
    <property type="molecule type" value="Genomic_DNA"/>
</dbReference>
<feature type="compositionally biased region" description="Basic and acidic residues" evidence="1">
    <location>
        <begin position="136"/>
        <end position="145"/>
    </location>
</feature>
<dbReference type="InterPro" id="IPR036388">
    <property type="entry name" value="WH-like_DNA-bd_sf"/>
</dbReference>
<feature type="region of interest" description="Disordered" evidence="1">
    <location>
        <begin position="348"/>
        <end position="367"/>
    </location>
</feature>
<organism evidence="3 4">
    <name type="scientific">Stephania yunnanensis</name>
    <dbReference type="NCBI Taxonomy" id="152371"/>
    <lineage>
        <taxon>Eukaryota</taxon>
        <taxon>Viridiplantae</taxon>
        <taxon>Streptophyta</taxon>
        <taxon>Embryophyta</taxon>
        <taxon>Tracheophyta</taxon>
        <taxon>Spermatophyta</taxon>
        <taxon>Magnoliopsida</taxon>
        <taxon>Ranunculales</taxon>
        <taxon>Menispermaceae</taxon>
        <taxon>Menispermoideae</taxon>
        <taxon>Cissampelideae</taxon>
        <taxon>Stephania</taxon>
    </lineage>
</organism>
<dbReference type="PRINTS" id="PR00929">
    <property type="entry name" value="ATHOOK"/>
</dbReference>
<feature type="region of interest" description="Disordered" evidence="1">
    <location>
        <begin position="399"/>
        <end position="430"/>
    </location>
</feature>
<gene>
    <name evidence="3" type="ORF">Syun_014243</name>
</gene>
<feature type="compositionally biased region" description="Basic and acidic residues" evidence="1">
    <location>
        <begin position="895"/>
        <end position="913"/>
    </location>
</feature>
<feature type="compositionally biased region" description="Basic and acidic residues" evidence="1">
    <location>
        <begin position="1007"/>
        <end position="1016"/>
    </location>
</feature>
<feature type="compositionally biased region" description="Basic residues" evidence="1">
    <location>
        <begin position="832"/>
        <end position="843"/>
    </location>
</feature>
<feature type="compositionally biased region" description="Basic residues" evidence="1">
    <location>
        <begin position="682"/>
        <end position="693"/>
    </location>
</feature>
<proteinExistence type="predicted"/>
<feature type="compositionally biased region" description="Basic and acidic residues" evidence="1">
    <location>
        <begin position="749"/>
        <end position="758"/>
    </location>
</feature>